<dbReference type="EMBL" id="KL598061">
    <property type="protein sequence ID" value="KER18771.1"/>
    <property type="molecule type" value="Genomic_DNA"/>
</dbReference>
<feature type="non-terminal residue" evidence="1">
    <location>
        <position position="99"/>
    </location>
</feature>
<dbReference type="Proteomes" id="UP000054324">
    <property type="component" value="Unassembled WGS sequence"/>
</dbReference>
<sequence length="99" mass="11180">RNPFVNFQPAIKELEKVLGYLKGVSALLDELEKFIKNVPGPESTKSIKTTINSMRQVLREATGLNDKIMELINAFKALQDITHLLQAIQQFGRTLKEVV</sequence>
<organism evidence="1 2">
    <name type="scientific">Opisthorchis viverrini</name>
    <name type="common">Southeast Asian liver fluke</name>
    <dbReference type="NCBI Taxonomy" id="6198"/>
    <lineage>
        <taxon>Eukaryota</taxon>
        <taxon>Metazoa</taxon>
        <taxon>Spiralia</taxon>
        <taxon>Lophotrochozoa</taxon>
        <taxon>Platyhelminthes</taxon>
        <taxon>Trematoda</taxon>
        <taxon>Digenea</taxon>
        <taxon>Opisthorchiida</taxon>
        <taxon>Opisthorchiata</taxon>
        <taxon>Opisthorchiidae</taxon>
        <taxon>Opisthorchis</taxon>
    </lineage>
</organism>
<dbReference type="KEGG" id="ovi:T265_15836"/>
<dbReference type="RefSeq" id="XP_009177482.1">
    <property type="nucleotide sequence ID" value="XM_009179218.1"/>
</dbReference>
<name>A0A074YVH4_OPIVI</name>
<evidence type="ECO:0000313" key="2">
    <source>
        <dbReference type="Proteomes" id="UP000054324"/>
    </source>
</evidence>
<evidence type="ECO:0000313" key="1">
    <source>
        <dbReference type="EMBL" id="KER18771.1"/>
    </source>
</evidence>
<gene>
    <name evidence="1" type="ORF">T265_15836</name>
</gene>
<dbReference type="AlphaFoldDB" id="A0A074YVH4"/>
<protein>
    <submittedName>
        <fullName evidence="1">Uncharacterized protein</fullName>
    </submittedName>
</protein>
<keyword evidence="2" id="KW-1185">Reference proteome</keyword>
<dbReference type="CTD" id="20330001"/>
<proteinExistence type="predicted"/>
<dbReference type="GeneID" id="20330001"/>
<reference evidence="1 2" key="1">
    <citation type="submission" date="2013-11" db="EMBL/GenBank/DDBJ databases">
        <title>Opisthorchis viverrini - life in the bile duct.</title>
        <authorList>
            <person name="Young N.D."/>
            <person name="Nagarajan N."/>
            <person name="Lin S.J."/>
            <person name="Korhonen P.K."/>
            <person name="Jex A.R."/>
            <person name="Hall R.S."/>
            <person name="Safavi-Hemami H."/>
            <person name="Kaewkong W."/>
            <person name="Bertrand D."/>
            <person name="Gao S."/>
            <person name="Seet Q."/>
            <person name="Wongkham S."/>
            <person name="Teh B.T."/>
            <person name="Wongkham C."/>
            <person name="Intapan P.M."/>
            <person name="Maleewong W."/>
            <person name="Yang X."/>
            <person name="Hu M."/>
            <person name="Wang Z."/>
            <person name="Hofmann A."/>
            <person name="Sternberg P.W."/>
            <person name="Tan P."/>
            <person name="Wang J."/>
            <person name="Gasser R.B."/>
        </authorList>
    </citation>
    <scope>NUCLEOTIDE SEQUENCE [LARGE SCALE GENOMIC DNA]</scope>
</reference>
<feature type="non-terminal residue" evidence="1">
    <location>
        <position position="1"/>
    </location>
</feature>
<accession>A0A074YVH4</accession>